<sequence>MFDSPADAQKMLAAYLDPPAIVEVVKYLQPAIGFTFTSRADIPVGATRFGGTPDLPKGADWPRPPAPPNAEEIAGRGNADAGAAMRRHMALNLPYAFIAQIDLGETAALGEVSASLPSEGRLLFFYDLSVGPWETGTRVAKVIWDRTPKADLAAAAVPPDMAAEDALERRQSAEIAQKFKLPPPDPKAGTNYLAPARAAKPSRTLVAVPLSTVEGDAIPKAERDSYTDAYQEFYYGVLEKRPDARNQLLGPPEPEQDDPRYTAAAVTLLNKEFPSSDEWKQNRDTIMKNAADMVLLLQMDVKGWMQADMVEGTVYFVIGKKDLEERRFDRVIAVYQQT</sequence>
<gene>
    <name evidence="1" type="ORF">GCM10007301_37670</name>
</gene>
<dbReference type="RefSeq" id="WP_188581386.1">
    <property type="nucleotide sequence ID" value="NZ_BMCT01000005.1"/>
</dbReference>
<dbReference type="PANTHER" id="PTHR36436:SF6">
    <property type="entry name" value="SLL5081 PROTEIN"/>
    <property type="match status" value="1"/>
</dbReference>
<evidence type="ECO:0000313" key="1">
    <source>
        <dbReference type="EMBL" id="GGF74322.1"/>
    </source>
</evidence>
<dbReference type="EMBL" id="BMCT01000005">
    <property type="protein sequence ID" value="GGF74322.1"/>
    <property type="molecule type" value="Genomic_DNA"/>
</dbReference>
<dbReference type="InterPro" id="IPR015315">
    <property type="entry name" value="DUF1963"/>
</dbReference>
<dbReference type="Gene3D" id="2.30.320.10">
    <property type="entry name" value="YwqG-like"/>
    <property type="match status" value="1"/>
</dbReference>
<name>A0A917FER7_9HYPH</name>
<dbReference type="AlphaFoldDB" id="A0A917FER7"/>
<proteinExistence type="predicted"/>
<evidence type="ECO:0000313" key="2">
    <source>
        <dbReference type="Proteomes" id="UP000606044"/>
    </source>
</evidence>
<comment type="caution">
    <text evidence="1">The sequence shown here is derived from an EMBL/GenBank/DDBJ whole genome shotgun (WGS) entry which is preliminary data.</text>
</comment>
<reference evidence="1" key="2">
    <citation type="submission" date="2020-09" db="EMBL/GenBank/DDBJ databases">
        <authorList>
            <person name="Sun Q."/>
            <person name="Sedlacek I."/>
        </authorList>
    </citation>
    <scope>NUCLEOTIDE SEQUENCE</scope>
    <source>
        <strain evidence="1">CCM 7897</strain>
    </source>
</reference>
<dbReference type="Proteomes" id="UP000606044">
    <property type="component" value="Unassembled WGS sequence"/>
</dbReference>
<protein>
    <recommendedName>
        <fullName evidence="3">DUF1963 domain-containing protein</fullName>
    </recommendedName>
</protein>
<dbReference type="Pfam" id="PF09234">
    <property type="entry name" value="DUF1963"/>
    <property type="match status" value="1"/>
</dbReference>
<evidence type="ECO:0008006" key="3">
    <source>
        <dbReference type="Google" id="ProtNLM"/>
    </source>
</evidence>
<dbReference type="SUPFAM" id="SSF103032">
    <property type="entry name" value="Hypothetical protein YwqG"/>
    <property type="match status" value="1"/>
</dbReference>
<dbReference type="PANTHER" id="PTHR36436">
    <property type="entry name" value="SLL5081 PROTEIN"/>
    <property type="match status" value="1"/>
</dbReference>
<organism evidence="1 2">
    <name type="scientific">Azorhizobium oxalatiphilum</name>
    <dbReference type="NCBI Taxonomy" id="980631"/>
    <lineage>
        <taxon>Bacteria</taxon>
        <taxon>Pseudomonadati</taxon>
        <taxon>Pseudomonadota</taxon>
        <taxon>Alphaproteobacteria</taxon>
        <taxon>Hyphomicrobiales</taxon>
        <taxon>Xanthobacteraceae</taxon>
        <taxon>Azorhizobium</taxon>
    </lineage>
</organism>
<dbReference type="InterPro" id="IPR035948">
    <property type="entry name" value="YwqG-like_sf"/>
</dbReference>
<keyword evidence="2" id="KW-1185">Reference proteome</keyword>
<reference evidence="1" key="1">
    <citation type="journal article" date="2014" name="Int. J. Syst. Evol. Microbiol.">
        <title>Complete genome sequence of Corynebacterium casei LMG S-19264T (=DSM 44701T), isolated from a smear-ripened cheese.</title>
        <authorList>
            <consortium name="US DOE Joint Genome Institute (JGI-PGF)"/>
            <person name="Walter F."/>
            <person name="Albersmeier A."/>
            <person name="Kalinowski J."/>
            <person name="Ruckert C."/>
        </authorList>
    </citation>
    <scope>NUCLEOTIDE SEQUENCE</scope>
    <source>
        <strain evidence="1">CCM 7897</strain>
    </source>
</reference>
<accession>A0A917FER7</accession>